<reference evidence="2 3" key="1">
    <citation type="journal article" date="2012" name="BMC Genomics">
        <title>Comparative genomic analysis and phylogenetic position of Theileria equi.</title>
        <authorList>
            <person name="Kappmeyer L.S."/>
            <person name="Thiagarajan M."/>
            <person name="Herndon D.R."/>
            <person name="Ramsay J.D."/>
            <person name="Caler E."/>
            <person name="Djikeng A."/>
            <person name="Gillespie J.J."/>
            <person name="Lau A.O."/>
            <person name="Roalson E.H."/>
            <person name="Silva J.C."/>
            <person name="Silva M.G."/>
            <person name="Suarez C.E."/>
            <person name="Ueti M.W."/>
            <person name="Nene V.M."/>
            <person name="Mealey R.H."/>
            <person name="Knowles D.P."/>
            <person name="Brayton K.A."/>
        </authorList>
    </citation>
    <scope>NUCLEOTIDE SEQUENCE [LARGE SCALE GENOMIC DNA]</scope>
    <source>
        <strain evidence="2 3">WA</strain>
    </source>
</reference>
<dbReference type="RefSeq" id="XP_004829421.1">
    <property type="nucleotide sequence ID" value="XM_004829364.1"/>
</dbReference>
<evidence type="ECO:0000313" key="3">
    <source>
        <dbReference type="Proteomes" id="UP000031512"/>
    </source>
</evidence>
<feature type="compositionally biased region" description="Polar residues" evidence="1">
    <location>
        <begin position="920"/>
        <end position="933"/>
    </location>
</feature>
<feature type="region of interest" description="Disordered" evidence="1">
    <location>
        <begin position="1946"/>
        <end position="1981"/>
    </location>
</feature>
<feature type="region of interest" description="Disordered" evidence="1">
    <location>
        <begin position="920"/>
        <end position="941"/>
    </location>
</feature>
<dbReference type="VEuPathDB" id="PiroplasmaDB:BEWA_026040"/>
<dbReference type="OrthoDB" id="361062at2759"/>
<evidence type="ECO:0000256" key="1">
    <source>
        <dbReference type="SAM" id="MobiDB-lite"/>
    </source>
</evidence>
<protein>
    <submittedName>
        <fullName evidence="2">Uncharacterized protein</fullName>
    </submittedName>
</protein>
<organism evidence="2 3">
    <name type="scientific">Theileria equi strain WA</name>
    <dbReference type="NCBI Taxonomy" id="1537102"/>
    <lineage>
        <taxon>Eukaryota</taxon>
        <taxon>Sar</taxon>
        <taxon>Alveolata</taxon>
        <taxon>Apicomplexa</taxon>
        <taxon>Aconoidasida</taxon>
        <taxon>Piroplasmida</taxon>
        <taxon>Theileriidae</taxon>
        <taxon>Theileria</taxon>
    </lineage>
</organism>
<dbReference type="KEGG" id="beq:BEWA_026040"/>
<gene>
    <name evidence="2" type="ORF">BEWA_026040</name>
</gene>
<proteinExistence type="predicted"/>
<name>L0AW26_THEEQ</name>
<sequence>MATLIDISKKCHGTCTCYINQEKDITAKREDNVTQLDKYGHCTHNAGSKQLALYWKTIKLETTSGISFTKLQAVTTYYHKQYELGSSIGKPLLIRVKEGNDEHWYENAGHHAHKKWRRINEGQSYKFLPSGSKYLKDKLQALACSLYGYHQVDIYYGSAYIYRCPICKKRVNGNISEEKAPNGITGYTRYKHSNINENSVLVYNGNKLVYRNQPKGGKAHYLQIPVDPYNYSYIGVYYWDGDNDRKNPLIIEIGVKNGTGSFWFENIGQPGTKHEKWRPLHKGDTLQNLQNILDVLNCLFNRVVQIKFGVTGCHNPKYVTLHKTRIKSFYNGVIYNLPGFAVHEYTSTDDFKDKPFNISKFILEGRDHTFPKDDLPFRDVIKLSAYESSCDNGKPFLICLEFHGNNESNWYFRERSGDSWKEYGTFRNQKPGDVGNKIDSELKQIRAELKINACSSRVLSDGINLGIKITPQSGHATMYSSRQTSIIVVKDLDNPVEGFFRNTHRPGKTELFTVNKKLIDGDSIGSSPKGIIDVKDFFVYFWHGAPNTPILLGVNQKDQTETKYYGKSSNHVGLTWMTEQVRDLEEQQALDHQNCQLNDAIPIELTKPEDFQPFHLGKLKSKCLSTKYLSKIPSGSLPHGAKKDYKIEGYQVNGKTRISRVTYGDKPTNILPPYTEYGPTFNIYHWTRNSGVPLLVEFKSSTGDSTWYENLGGTPPYTNWKRVDEKEVKGFYKDKNPKNDLTDKFTDKLNEVNCRVNKVLKLDISRTGWRYCNSKCKDKRIRVRRTEERIRDYTSYEHVPIIPNEKTFTISSIVSWNIEQKTDINFPLEKVEKVTVYFADCNPYAPILVKIEDGTNRWLKRKRENDGWEDASGNNNFADQSYIRGILEELKGNLYICAKSVTPPFPNGDQNYGQVQLSSANHWDNDDQNNNFGSIDDADVEESEDEGGYYEREDGDVSLLVPTIKALKSTSGIIIDIKRNISEKQNGYGTYIPRDGLPISLEKSEDPKGSGFFKFKHTSATGTSGEPFKVEKVIYGDSGPTVDVGVNGNNNNIKHLSVWYWDVDGNMNNPLFIEVRKDDGKYDYYFNKGQYTWSPGQRYRNEPITSEALEKELDDLNCRLNQAVTMDLSESRKNGQYCCNKRISISHNFGKTDKSDSMEYYVHSITQGSQLAKIKYYASSDTIRKRINADEIEFPITGSVSVSAFYCGGNPVLIYVKGNGHNGTNKWYKRKNNNDHESKWELVQSDLKNIQPGDVSNPECEKKNKLVTVLKTIGCNIENCVRQISSGSSQTSVQIQAVGQSQPLMSNPPQLTIELKQKPENDGPIYYPDSIRRIKVTRSSYPPDKGSTANFYEYKHEDNSGKEFPVKEIKDDAYQKIPGILEEGQDVTSVSAYYWRHESVSPGKKPKTALLVKVLKKAPNGNKYYSKNKGRWNEYQLRVSSDDNPSQAELEVLNCEINDVVQIDVTKTGGEYCHSGDKHLGNRVKVKVSDGGKLGNYTAYAHSPSNGGRFNISEFKNGGTSITLSGMRQPIMGANKVTVYFCKSEVNGGTTADNPLLIYVPDSPTGKSWFKKPESNVASIVPIWKEVNDFNERKESDYEAIVKVLDTLASNCKPPSVTIDIYNRSEIGQYTIYGGNSSNVYITPNYSIAGFTDSTYKVYGRKYFTLQNVNYEGIHTSGIVNGTSTEFVTSVSVLYWTTLESRPKGPTDQRGRPLLVKITRHNTDGVQSADLYYENIGKDGDFYWQTSTIDTEDKLREKLHLLNCLLNGVVTLDLSYDVSKRKGKWYCCTYHNGSSTKKIYAKEVNVSCQTHQNQTSLATYRHFMGVESKLAGIKYNEDEQGQVKNITFKGLSFPIFDVQTVCAFYCNNNPVLIYIEGGTSGGSDATGWYKQRPSSDIWEEAPDNLNGIKPSNFSNLTCKNGFNALVDELKGFDGCKYLKKCFDPESQDTPPSAPPAVEPNPPPAASQESDSTAESPKPPAAFAGGVAATGSVLWTAFGSTSGTLAGSAATFFGGWKLYNRYRGDPWVRQI</sequence>
<accession>L0AW26</accession>
<evidence type="ECO:0000313" key="2">
    <source>
        <dbReference type="EMBL" id="AFZ79755.1"/>
    </source>
</evidence>
<feature type="compositionally biased region" description="Pro residues" evidence="1">
    <location>
        <begin position="1951"/>
        <end position="1964"/>
    </location>
</feature>
<dbReference type="STRING" id="1537102.L0AW26"/>
<dbReference type="EMBL" id="CP001669">
    <property type="protein sequence ID" value="AFZ79755.1"/>
    <property type="molecule type" value="Genomic_DNA"/>
</dbReference>
<dbReference type="Proteomes" id="UP000031512">
    <property type="component" value="Chromosome 1"/>
</dbReference>
<dbReference type="GeneID" id="15806873"/>
<keyword evidence="3" id="KW-1185">Reference proteome</keyword>